<dbReference type="PANTHER" id="PTHR45677">
    <property type="entry name" value="GLUTAMATE DECARBOXYLASE-RELATED"/>
    <property type="match status" value="1"/>
</dbReference>
<evidence type="ECO:0000256" key="2">
    <source>
        <dbReference type="ARBA" id="ARBA00009533"/>
    </source>
</evidence>
<dbReference type="EMBL" id="LJIJ01000018">
    <property type="protein sequence ID" value="ODN05658.1"/>
    <property type="molecule type" value="Genomic_DNA"/>
</dbReference>
<dbReference type="Gene3D" id="3.40.640.10">
    <property type="entry name" value="Type I PLP-dependent aspartate aminotransferase-like (Major domain)"/>
    <property type="match status" value="1"/>
</dbReference>
<evidence type="ECO:0000256" key="3">
    <source>
        <dbReference type="ARBA" id="ARBA00022793"/>
    </source>
</evidence>
<sequence length="618" mass="69221">MGCCMSRKKKNNGVAKSKLSNPSIKNEGTEFPLSEILAPSRLQQNSSGNEDDSLSLSTVLSCRSTSCPIKPNGGIGDQYKKPLLLMGMSTQDQEEKQKVGQEDAIYSPPQPPESFPYYITAPIENLHKKLYEDLFKLLTDEGLFFNSKKGRSHSPFEFKSPNELKNEIDFELGNAGVNHDALLEIVRGVVRFQPRPGHPFNMEQSLAGLEPYTCISGLISTCISSNDKYIVSNVLALLESEMIQAICKLVGYNGFGNGDGAIVNGSILANTYAMKMAVRRKFPLMKRKGLAGCKRPVVFVSTASVYIHRKCAIFQGLGTDSIIPVDIDEFGRMNVEDLEEKIKDCLSLKRDLIPCMVVGTAGTNIFRALDPLDKIANVCKRFELWFHVDGTWDGGALLFSETLRDKLIGLQRSDSFAWSQHFVLSCTCTCLVTPPRHKDKLAQFTNLGDDTGNAFMEPPLYDQEYDDARHNTLMSPERAEMLKFWLMWKAKGTNDLGRHVDYVYKNVAYCLEEMRKRGGFNRILDRFDGTNVCFVYVPTAYRGLVPNSEAYCEKVSKLTLQLARSLLVQGIVSLSYSEIPKKPTFLILSLHNSAVSRQDIQYVLDQIKHYGEKFGSVQ</sequence>
<evidence type="ECO:0000256" key="5">
    <source>
        <dbReference type="ARBA" id="ARBA00023239"/>
    </source>
</evidence>
<gene>
    <name evidence="7" type="ORF">Ocin01_00989</name>
</gene>
<dbReference type="InterPro" id="IPR015424">
    <property type="entry name" value="PyrdxlP-dep_Trfase"/>
</dbReference>
<evidence type="ECO:0000313" key="7">
    <source>
        <dbReference type="EMBL" id="ODN05658.1"/>
    </source>
</evidence>
<dbReference type="GO" id="GO:0019752">
    <property type="term" value="P:carboxylic acid metabolic process"/>
    <property type="evidence" value="ECO:0007669"/>
    <property type="project" value="InterPro"/>
</dbReference>
<keyword evidence="4" id="KW-0663">Pyridoxal phosphate</keyword>
<comment type="cofactor">
    <cofactor evidence="1">
        <name>pyridoxal 5'-phosphate</name>
        <dbReference type="ChEBI" id="CHEBI:597326"/>
    </cofactor>
</comment>
<dbReference type="STRING" id="48709.A0A1D2NK52"/>
<evidence type="ECO:0000256" key="1">
    <source>
        <dbReference type="ARBA" id="ARBA00001933"/>
    </source>
</evidence>
<name>A0A1D2NK52_ORCCI</name>
<dbReference type="PANTHER" id="PTHR45677:SF8">
    <property type="entry name" value="CYSTEINE SULFINIC ACID DECARBOXYLASE"/>
    <property type="match status" value="1"/>
</dbReference>
<evidence type="ECO:0000256" key="4">
    <source>
        <dbReference type="ARBA" id="ARBA00022898"/>
    </source>
</evidence>
<dbReference type="AlphaFoldDB" id="A0A1D2NK52"/>
<keyword evidence="3" id="KW-0210">Decarboxylase</keyword>
<dbReference type="GO" id="GO:0005737">
    <property type="term" value="C:cytoplasm"/>
    <property type="evidence" value="ECO:0007669"/>
    <property type="project" value="TreeGrafter"/>
</dbReference>
<keyword evidence="5" id="KW-0456">Lyase</keyword>
<evidence type="ECO:0000256" key="6">
    <source>
        <dbReference type="SAM" id="MobiDB-lite"/>
    </source>
</evidence>
<dbReference type="GO" id="GO:0030170">
    <property type="term" value="F:pyridoxal phosphate binding"/>
    <property type="evidence" value="ECO:0007669"/>
    <property type="project" value="InterPro"/>
</dbReference>
<keyword evidence="8" id="KW-1185">Reference proteome</keyword>
<reference evidence="7 8" key="1">
    <citation type="journal article" date="2016" name="Genome Biol. Evol.">
        <title>Gene Family Evolution Reflects Adaptation to Soil Environmental Stressors in the Genome of the Collembolan Orchesella cincta.</title>
        <authorList>
            <person name="Faddeeva-Vakhrusheva A."/>
            <person name="Derks M.F."/>
            <person name="Anvar S.Y."/>
            <person name="Agamennone V."/>
            <person name="Suring W."/>
            <person name="Smit S."/>
            <person name="van Straalen N.M."/>
            <person name="Roelofs D."/>
        </authorList>
    </citation>
    <scope>NUCLEOTIDE SEQUENCE [LARGE SCALE GENOMIC DNA]</scope>
    <source>
        <tissue evidence="7">Mixed pool</tissue>
    </source>
</reference>
<dbReference type="Gene3D" id="3.90.1150.170">
    <property type="match status" value="1"/>
</dbReference>
<dbReference type="Pfam" id="PF00282">
    <property type="entry name" value="Pyridoxal_deC"/>
    <property type="match status" value="1"/>
</dbReference>
<feature type="region of interest" description="Disordered" evidence="6">
    <location>
        <begin position="1"/>
        <end position="32"/>
    </location>
</feature>
<dbReference type="OrthoDB" id="392571at2759"/>
<dbReference type="SUPFAM" id="SSF53383">
    <property type="entry name" value="PLP-dependent transferases"/>
    <property type="match status" value="1"/>
</dbReference>
<dbReference type="InterPro" id="IPR002129">
    <property type="entry name" value="PyrdxlP-dep_de-COase"/>
</dbReference>
<protein>
    <submittedName>
        <fullName evidence="7">Cysteine sulfinic acid decarboxylase</fullName>
    </submittedName>
</protein>
<dbReference type="Proteomes" id="UP000094527">
    <property type="component" value="Unassembled WGS sequence"/>
</dbReference>
<organism evidence="7 8">
    <name type="scientific">Orchesella cincta</name>
    <name type="common">Springtail</name>
    <name type="synonym">Podura cincta</name>
    <dbReference type="NCBI Taxonomy" id="48709"/>
    <lineage>
        <taxon>Eukaryota</taxon>
        <taxon>Metazoa</taxon>
        <taxon>Ecdysozoa</taxon>
        <taxon>Arthropoda</taxon>
        <taxon>Hexapoda</taxon>
        <taxon>Collembola</taxon>
        <taxon>Entomobryomorpha</taxon>
        <taxon>Entomobryoidea</taxon>
        <taxon>Orchesellidae</taxon>
        <taxon>Orchesellinae</taxon>
        <taxon>Orchesella</taxon>
    </lineage>
</organism>
<dbReference type="GO" id="GO:0016831">
    <property type="term" value="F:carboxy-lyase activity"/>
    <property type="evidence" value="ECO:0007669"/>
    <property type="project" value="UniProtKB-KW"/>
</dbReference>
<dbReference type="InterPro" id="IPR015421">
    <property type="entry name" value="PyrdxlP-dep_Trfase_major"/>
</dbReference>
<comment type="similarity">
    <text evidence="2">Belongs to the group II decarboxylase family.</text>
</comment>
<proteinExistence type="inferred from homology"/>
<feature type="compositionally biased region" description="Basic residues" evidence="6">
    <location>
        <begin position="1"/>
        <end position="11"/>
    </location>
</feature>
<accession>A0A1D2NK52</accession>
<evidence type="ECO:0000313" key="8">
    <source>
        <dbReference type="Proteomes" id="UP000094527"/>
    </source>
</evidence>
<comment type="caution">
    <text evidence="7">The sequence shown here is derived from an EMBL/GenBank/DDBJ whole genome shotgun (WGS) entry which is preliminary data.</text>
</comment>